<reference evidence="2 3" key="1">
    <citation type="submission" date="2024-06" db="EMBL/GenBank/DDBJ databases">
        <title>Genomics of switchgrass bacterial isolates.</title>
        <authorList>
            <person name="Shade A."/>
        </authorList>
    </citation>
    <scope>NUCLEOTIDE SEQUENCE [LARGE SCALE GENOMIC DNA]</scope>
    <source>
        <strain evidence="2 3">PvP084</strain>
    </source>
</reference>
<evidence type="ECO:0000313" key="3">
    <source>
        <dbReference type="Proteomes" id="UP001549119"/>
    </source>
</evidence>
<protein>
    <submittedName>
        <fullName evidence="2">Glycosyltransferase involved in cell wall biosynthesis</fullName>
    </submittedName>
</protein>
<dbReference type="Proteomes" id="UP001549119">
    <property type="component" value="Unassembled WGS sequence"/>
</dbReference>
<dbReference type="Gene3D" id="3.40.50.2000">
    <property type="entry name" value="Glycogen Phosphorylase B"/>
    <property type="match status" value="1"/>
</dbReference>
<sequence length="758" mass="82395">MTFRMGWLTPFNNRTGVGTFSKAITDALPDSFDGRTLDVTIFAPVTAGMYSSRHRILDINTIDPKSRIYEMFDVLLYNIGNNDEHHGAIISALRNYPGIVICHDYVYQHVLAKMAQEGGSDFADYIALAARYGSPEGLRRVRESNITRLTGLHYAVWDSDFCADMPLGAPLFQLGSALVVHSRYAEDQARPSFDGPILRLGMPYDQRPVPVANADTGGFGRRGVVVSFGHVQPQKCIHDVLLAMAESPRLRDGLVYVVSGFSSNAAYLERLRSLVAEHALGTCVRFALDLKDGDLADLSAQADAFINLRYPNTEGASVSLVEQLMTGKPVVVFDSGCYAEVPDDAVIKVVGRRDVDAVADAMHRLLGDRATLAAIGSRGRTHAMRLDSRGYAAQLLTFIARQEDLLRRRSDAVAIQSLDAARPGAAECAHDAAWRESLAVARGTMSRLEMGILADDPTILTDLGPEQIVDFVQAARLRRGTDLRLTAALRAFFGDGRDAVGKARILHAVNAIASAGDDEAAALLPEIVPTRDAAFWDVVAALGEETLIGVIAGTCFGARQPDAWKRARTSVPSGLRRIRLAGVLARSEPSDLKVSPQDLQFLAWRLRQGESSEADLSLDPLPVGRSIRIGARDQDRFVQLEGFYDIQGDHVWSKPHIALLRLAPDRAVHRIVLAGEVLSDQTQVAVSAQTRSGLLEGVRSQSGGTVHFELSLSPANDLPVDRVLHIAIDSTDCSSPADLKLSDDLRPLGFMLKHVTGI</sequence>
<gene>
    <name evidence="2" type="ORF">ABIC20_006573</name>
</gene>
<name>A0ABV2NRV5_9HYPH</name>
<dbReference type="CDD" id="cd03801">
    <property type="entry name" value="GT4_PimA-like"/>
    <property type="match status" value="1"/>
</dbReference>
<feature type="domain" description="Glycosyl transferase family 1" evidence="1">
    <location>
        <begin position="222"/>
        <end position="381"/>
    </location>
</feature>
<dbReference type="PANTHER" id="PTHR12526:SF636">
    <property type="entry name" value="BLL3647 PROTEIN"/>
    <property type="match status" value="1"/>
</dbReference>
<dbReference type="PANTHER" id="PTHR12526">
    <property type="entry name" value="GLYCOSYLTRANSFERASE"/>
    <property type="match status" value="1"/>
</dbReference>
<dbReference type="Pfam" id="PF00534">
    <property type="entry name" value="Glycos_transf_1"/>
    <property type="match status" value="1"/>
</dbReference>
<dbReference type="RefSeq" id="WP_209650219.1">
    <property type="nucleotide sequence ID" value="NZ_JBEPNV010000001.1"/>
</dbReference>
<evidence type="ECO:0000259" key="1">
    <source>
        <dbReference type="Pfam" id="PF00534"/>
    </source>
</evidence>
<dbReference type="InterPro" id="IPR001296">
    <property type="entry name" value="Glyco_trans_1"/>
</dbReference>
<proteinExistence type="predicted"/>
<dbReference type="SUPFAM" id="SSF53756">
    <property type="entry name" value="UDP-Glycosyltransferase/glycogen phosphorylase"/>
    <property type="match status" value="1"/>
</dbReference>
<organism evidence="2 3">
    <name type="scientific">Methylobacterium radiotolerans</name>
    <dbReference type="NCBI Taxonomy" id="31998"/>
    <lineage>
        <taxon>Bacteria</taxon>
        <taxon>Pseudomonadati</taxon>
        <taxon>Pseudomonadota</taxon>
        <taxon>Alphaproteobacteria</taxon>
        <taxon>Hyphomicrobiales</taxon>
        <taxon>Methylobacteriaceae</taxon>
        <taxon>Methylobacterium</taxon>
    </lineage>
</organism>
<accession>A0ABV2NRV5</accession>
<comment type="caution">
    <text evidence="2">The sequence shown here is derived from an EMBL/GenBank/DDBJ whole genome shotgun (WGS) entry which is preliminary data.</text>
</comment>
<dbReference type="EMBL" id="JBEPNW010000002">
    <property type="protein sequence ID" value="MET3869264.1"/>
    <property type="molecule type" value="Genomic_DNA"/>
</dbReference>
<keyword evidence="3" id="KW-1185">Reference proteome</keyword>
<evidence type="ECO:0000313" key="2">
    <source>
        <dbReference type="EMBL" id="MET3869264.1"/>
    </source>
</evidence>